<name>A0A1I0MQG6_9FIRM</name>
<reference evidence="6 7" key="1">
    <citation type="submission" date="2016-10" db="EMBL/GenBank/DDBJ databases">
        <authorList>
            <person name="de Groot N.N."/>
        </authorList>
    </citation>
    <scope>NUCLEOTIDE SEQUENCE [LARGE SCALE GENOMIC DNA]</scope>
    <source>
        <strain evidence="6 7">DSM 9179</strain>
    </source>
</reference>
<evidence type="ECO:0000256" key="3">
    <source>
        <dbReference type="ARBA" id="ARBA00022989"/>
    </source>
</evidence>
<evidence type="ECO:0000256" key="2">
    <source>
        <dbReference type="ARBA" id="ARBA00022692"/>
    </source>
</evidence>
<protein>
    <submittedName>
        <fullName evidence="6">Putative ABC-transporter type IV</fullName>
    </submittedName>
</protein>
<evidence type="ECO:0000256" key="5">
    <source>
        <dbReference type="SAM" id="Phobius"/>
    </source>
</evidence>
<dbReference type="Proteomes" id="UP000199701">
    <property type="component" value="Unassembled WGS sequence"/>
</dbReference>
<keyword evidence="7" id="KW-1185">Reference proteome</keyword>
<dbReference type="PANTHER" id="PTHR31746">
    <property type="entry name" value="TRANSMEMBRANE PROTEIN 229 FAMILY MEMBER"/>
    <property type="match status" value="1"/>
</dbReference>
<dbReference type="STRING" id="99656.SAMN05421659_10255"/>
<evidence type="ECO:0000313" key="7">
    <source>
        <dbReference type="Proteomes" id="UP000199701"/>
    </source>
</evidence>
<accession>A0A1I0MQG6</accession>
<comment type="subcellular location">
    <subcellularLocation>
        <location evidence="1">Membrane</location>
        <topology evidence="1">Multi-pass membrane protein</topology>
    </subcellularLocation>
</comment>
<keyword evidence="3 5" id="KW-1133">Transmembrane helix</keyword>
<dbReference type="GO" id="GO:0016020">
    <property type="term" value="C:membrane"/>
    <property type="evidence" value="ECO:0007669"/>
    <property type="project" value="UniProtKB-SubCell"/>
</dbReference>
<feature type="transmembrane region" description="Helical" evidence="5">
    <location>
        <begin position="104"/>
        <end position="124"/>
    </location>
</feature>
<gene>
    <name evidence="6" type="ORF">SAMN05421659_10255</name>
</gene>
<dbReference type="EMBL" id="FOJI01000002">
    <property type="protein sequence ID" value="SEV90779.1"/>
    <property type="molecule type" value="Genomic_DNA"/>
</dbReference>
<dbReference type="OrthoDB" id="5523261at2"/>
<keyword evidence="4 5" id="KW-0472">Membrane</keyword>
<organism evidence="6 7">
    <name type="scientific">[Clostridium] fimetarium</name>
    <dbReference type="NCBI Taxonomy" id="99656"/>
    <lineage>
        <taxon>Bacteria</taxon>
        <taxon>Bacillati</taxon>
        <taxon>Bacillota</taxon>
        <taxon>Clostridia</taxon>
        <taxon>Lachnospirales</taxon>
        <taxon>Lachnospiraceae</taxon>
    </lineage>
</organism>
<dbReference type="Pfam" id="PF06541">
    <property type="entry name" value="ABC_trans_CmpB"/>
    <property type="match status" value="1"/>
</dbReference>
<dbReference type="InterPro" id="IPR010540">
    <property type="entry name" value="CmpB_TMEM229"/>
</dbReference>
<proteinExistence type="predicted"/>
<dbReference type="RefSeq" id="WP_092450346.1">
    <property type="nucleotide sequence ID" value="NZ_FOJI01000002.1"/>
</dbReference>
<evidence type="ECO:0000313" key="6">
    <source>
        <dbReference type="EMBL" id="SEV90779.1"/>
    </source>
</evidence>
<dbReference type="AlphaFoldDB" id="A0A1I0MQG6"/>
<sequence>MNIEFVKCGLLGWCMEVLWTGINSFFKKDIKLTCNTSIWMFPIYGMASFLKPLNKLICKKNTLCRGIIYTLCFFTVEYTTGIFLKKRNMCPWDYSSAKYNYKGVIRYDFAPLWFLVGLFFEKTLCHMTKSPKK</sequence>
<keyword evidence="2 5" id="KW-0812">Transmembrane</keyword>
<evidence type="ECO:0000256" key="1">
    <source>
        <dbReference type="ARBA" id="ARBA00004141"/>
    </source>
</evidence>
<feature type="transmembrane region" description="Helical" evidence="5">
    <location>
        <begin position="62"/>
        <end position="84"/>
    </location>
</feature>
<evidence type="ECO:0000256" key="4">
    <source>
        <dbReference type="ARBA" id="ARBA00023136"/>
    </source>
</evidence>